<feature type="transmembrane region" description="Helical" evidence="6">
    <location>
        <begin position="66"/>
        <end position="84"/>
    </location>
</feature>
<dbReference type="PANTHER" id="PTHR36570:SF3">
    <property type="entry name" value="DISULFIDE BOND FORMATION PROTEIN B"/>
    <property type="match status" value="1"/>
</dbReference>
<evidence type="ECO:0000256" key="3">
    <source>
        <dbReference type="ARBA" id="ARBA00022692"/>
    </source>
</evidence>
<accession>A0A348WIL8</accession>
<evidence type="ECO:0000256" key="6">
    <source>
        <dbReference type="SAM" id="Phobius"/>
    </source>
</evidence>
<evidence type="ECO:0000256" key="2">
    <source>
        <dbReference type="ARBA" id="ARBA00022475"/>
    </source>
</evidence>
<keyword evidence="2" id="KW-1003">Cell membrane</keyword>
<keyword evidence="5 6" id="KW-0472">Membrane</keyword>
<dbReference type="Pfam" id="PF02600">
    <property type="entry name" value="DsbB"/>
    <property type="match status" value="1"/>
</dbReference>
<dbReference type="InterPro" id="IPR050183">
    <property type="entry name" value="DsbB"/>
</dbReference>
<dbReference type="InterPro" id="IPR024199">
    <property type="entry name" value="Uncharacterised_DsbB"/>
</dbReference>
<evidence type="ECO:0000256" key="5">
    <source>
        <dbReference type="ARBA" id="ARBA00023136"/>
    </source>
</evidence>
<keyword evidence="3 6" id="KW-0812">Transmembrane</keyword>
<dbReference type="EMBL" id="DMVW01000203">
    <property type="protein sequence ID" value="HAR54380.1"/>
    <property type="molecule type" value="Genomic_DNA"/>
</dbReference>
<dbReference type="Proteomes" id="UP000264719">
    <property type="component" value="Unassembled WGS sequence"/>
</dbReference>
<dbReference type="Gene3D" id="1.20.1550.10">
    <property type="entry name" value="DsbB-like"/>
    <property type="match status" value="1"/>
</dbReference>
<evidence type="ECO:0000256" key="1">
    <source>
        <dbReference type="ARBA" id="ARBA00004651"/>
    </source>
</evidence>
<dbReference type="AlphaFoldDB" id="A0A348WIL8"/>
<dbReference type="GO" id="GO:0005886">
    <property type="term" value="C:plasma membrane"/>
    <property type="evidence" value="ECO:0007669"/>
    <property type="project" value="UniProtKB-SubCell"/>
</dbReference>
<evidence type="ECO:0000313" key="8">
    <source>
        <dbReference type="Proteomes" id="UP000264719"/>
    </source>
</evidence>
<feature type="transmembrane region" description="Helical" evidence="6">
    <location>
        <begin position="133"/>
        <end position="152"/>
    </location>
</feature>
<dbReference type="SUPFAM" id="SSF158442">
    <property type="entry name" value="DsbB-like"/>
    <property type="match status" value="1"/>
</dbReference>
<feature type="transmembrane region" description="Helical" evidence="6">
    <location>
        <begin position="40"/>
        <end position="59"/>
    </location>
</feature>
<dbReference type="PIRSF" id="PIRSF033913">
    <property type="entry name" value="S-S_format_DsbB"/>
    <property type="match status" value="1"/>
</dbReference>
<name>A0A348WIL8_9RHOB</name>
<protein>
    <submittedName>
        <fullName evidence="7">Disulfide bond formation protein B</fullName>
    </submittedName>
</protein>
<dbReference type="GO" id="GO:0015035">
    <property type="term" value="F:protein-disulfide reductase activity"/>
    <property type="evidence" value="ECO:0007669"/>
    <property type="project" value="InterPro"/>
</dbReference>
<evidence type="ECO:0000313" key="7">
    <source>
        <dbReference type="EMBL" id="HAR54380.1"/>
    </source>
</evidence>
<dbReference type="PANTHER" id="PTHR36570">
    <property type="entry name" value="DISULFIDE BOND FORMATION PROTEIN B"/>
    <property type="match status" value="1"/>
</dbReference>
<keyword evidence="4 6" id="KW-1133">Transmembrane helix</keyword>
<organism evidence="7 8">
    <name type="scientific">Roseovarius nubinhibens</name>
    <dbReference type="NCBI Taxonomy" id="314263"/>
    <lineage>
        <taxon>Bacteria</taxon>
        <taxon>Pseudomonadati</taxon>
        <taxon>Pseudomonadota</taxon>
        <taxon>Alphaproteobacteria</taxon>
        <taxon>Rhodobacterales</taxon>
        <taxon>Roseobacteraceae</taxon>
        <taxon>Roseovarius</taxon>
    </lineage>
</organism>
<comment type="caution">
    <text evidence="7">The sequence shown here is derived from an EMBL/GenBank/DDBJ whole genome shotgun (WGS) entry which is preliminary data.</text>
</comment>
<sequence>MKLMQRNVLIGLASLGSLALLVGAFGFQHLGGLPPCKLCIWQRYPHALAVLIGVAAVAIRGRLLPLLGMAAALTTAGVGLYHTGVERGWWEGPTTCTSSGTSGMSAEDLFDKIMTAPVVRCDDVAWELLGLSMASWNGLLSLGLAALWFLAYRRS</sequence>
<dbReference type="InterPro" id="IPR023380">
    <property type="entry name" value="DsbB-like_sf"/>
</dbReference>
<reference evidence="7 8" key="1">
    <citation type="journal article" date="2018" name="Nat. Biotechnol.">
        <title>A standardized bacterial taxonomy based on genome phylogeny substantially revises the tree of life.</title>
        <authorList>
            <person name="Parks D.H."/>
            <person name="Chuvochina M."/>
            <person name="Waite D.W."/>
            <person name="Rinke C."/>
            <person name="Skarshewski A."/>
            <person name="Chaumeil P.A."/>
            <person name="Hugenholtz P."/>
        </authorList>
    </citation>
    <scope>NUCLEOTIDE SEQUENCE [LARGE SCALE GENOMIC DNA]</scope>
    <source>
        <strain evidence="7">UBA9169</strain>
    </source>
</reference>
<dbReference type="GO" id="GO:0006457">
    <property type="term" value="P:protein folding"/>
    <property type="evidence" value="ECO:0007669"/>
    <property type="project" value="InterPro"/>
</dbReference>
<evidence type="ECO:0000256" key="4">
    <source>
        <dbReference type="ARBA" id="ARBA00022989"/>
    </source>
</evidence>
<comment type="subcellular location">
    <subcellularLocation>
        <location evidence="1">Cell membrane</location>
        <topology evidence="1">Multi-pass membrane protein</topology>
    </subcellularLocation>
</comment>
<dbReference type="RefSeq" id="WP_339852663.1">
    <property type="nucleotide sequence ID" value="NZ_CAXAXR010000003.1"/>
</dbReference>
<dbReference type="InterPro" id="IPR003752">
    <property type="entry name" value="DiS_bond_form_DsbB/BdbC"/>
</dbReference>
<proteinExistence type="predicted"/>
<gene>
    <name evidence="7" type="ORF">DCS45_21270</name>
</gene>